<dbReference type="InterPro" id="IPR001570">
    <property type="entry name" value="Peptidase_M4_C_domain"/>
</dbReference>
<comment type="cofactor">
    <cofactor evidence="9">
        <name>Zn(2+)</name>
        <dbReference type="ChEBI" id="CHEBI:29105"/>
    </cofactor>
</comment>
<comment type="function">
    <text evidence="9">Extracellular zinc metalloprotease.</text>
</comment>
<dbReference type="Pfam" id="PF07504">
    <property type="entry name" value="FTP"/>
    <property type="match status" value="1"/>
</dbReference>
<feature type="active site" evidence="8">
    <location>
        <position position="405"/>
    </location>
</feature>
<dbReference type="GO" id="GO:0004222">
    <property type="term" value="F:metalloendopeptidase activity"/>
    <property type="evidence" value="ECO:0007669"/>
    <property type="project" value="UniProtKB-UniRule"/>
</dbReference>
<protein>
    <recommendedName>
        <fullName evidence="9">Neutral metalloproteinase</fullName>
        <ecNumber evidence="9">3.4.24.-</ecNumber>
    </recommendedName>
</protein>
<evidence type="ECO:0000256" key="9">
    <source>
        <dbReference type="RuleBase" id="RU366073"/>
    </source>
</evidence>
<accession>A0A5D4GQT2</accession>
<evidence type="ECO:0000313" key="14">
    <source>
        <dbReference type="Proteomes" id="UP000323258"/>
    </source>
</evidence>
<sequence length="642" mass="70598">MARLGRLLARWQQFHLLLRVRPVPHRLLAAVKEEDMRITTLRTLLAGAVAAIACQAGAAEIRDVAALIANVESIQESGGTPESLGASTASAIGLDEASNLDVLTVRDLPDDLGRVVRFQQTLNGIPVWNQQVLVEQDASGQTINLQGTAVFDIAPAESGAADPALSPEEALERAREAITRENVRAPISPEESGGALAPFENEEAQLVYFVDGENSLHLSYATSFFTTVIDSGGGIKPTRPVLIIDAQTGETLDHYENIQFIESGTGPGGNTKVGSYQWGTGVPPKYEVEEQGADCRMDSTILKTEDLNHGVSGSGAPYQFTCHENLHKQINGASSPLNDAQGYGKVVFDMFDAWYNTSPLTNKLHMRVHYSSNYENAFWNGQQMTFGDGATRFHPLVSLDVSAHEVAHGFTEQNSGLVYRDESGGMNEAFSDMAGEAAEFYFAQTYGQLFSNRTMPDLNTGADIFKGADQSLRYMCDPPRDGRSIGHLRDYRAGMDVHYSSGIYNKAFCILSKRPGWDVKKAFDIFVFANQNYWVPNETFTAGARKVLDATRRLQYAEGDVIQAFREVGIELAPPKRYLYTTLRVITSGANRGCAVNDWNCMTRLCKADLADQSAWRGWAGCWRDGSNYICNFECGQTRNFY</sequence>
<dbReference type="SUPFAM" id="SSF55486">
    <property type="entry name" value="Metalloproteases ('zincins'), catalytic domain"/>
    <property type="match status" value="1"/>
</dbReference>
<dbReference type="GO" id="GO:0046872">
    <property type="term" value="F:metal ion binding"/>
    <property type="evidence" value="ECO:0007669"/>
    <property type="project" value="UniProtKB-UniRule"/>
</dbReference>
<evidence type="ECO:0000259" key="10">
    <source>
        <dbReference type="Pfam" id="PF01447"/>
    </source>
</evidence>
<proteinExistence type="inferred from homology"/>
<evidence type="ECO:0000256" key="3">
    <source>
        <dbReference type="ARBA" id="ARBA00022723"/>
    </source>
</evidence>
<feature type="active site" description="Proton donor" evidence="8">
    <location>
        <position position="498"/>
    </location>
</feature>
<dbReference type="Gene3D" id="3.10.170.10">
    <property type="match status" value="1"/>
</dbReference>
<feature type="domain" description="Peptidase M4 C-terminal" evidence="11">
    <location>
        <begin position="415"/>
        <end position="570"/>
    </location>
</feature>
<dbReference type="Pfam" id="PF01447">
    <property type="entry name" value="Peptidase_M4"/>
    <property type="match status" value="1"/>
</dbReference>
<dbReference type="PANTHER" id="PTHR33794">
    <property type="entry name" value="BACILLOLYSIN"/>
    <property type="match status" value="1"/>
</dbReference>
<dbReference type="Pfam" id="PF02868">
    <property type="entry name" value="Peptidase_M4_C"/>
    <property type="match status" value="1"/>
</dbReference>
<comment type="similarity">
    <text evidence="1 9">Belongs to the peptidase M4 family.</text>
</comment>
<feature type="domain" description="Peptidase M4" evidence="10">
    <location>
        <begin position="285"/>
        <end position="412"/>
    </location>
</feature>
<dbReference type="InterPro" id="IPR027268">
    <property type="entry name" value="Peptidase_M4/M1_CTD_sf"/>
</dbReference>
<keyword evidence="5 9" id="KW-0378">Hydrolase</keyword>
<keyword evidence="7 9" id="KW-0482">Metalloprotease</keyword>
<evidence type="ECO:0000256" key="8">
    <source>
        <dbReference type="PIRSR" id="PIRSR623612-1"/>
    </source>
</evidence>
<evidence type="ECO:0000256" key="1">
    <source>
        <dbReference type="ARBA" id="ARBA00009388"/>
    </source>
</evidence>
<evidence type="ECO:0000313" key="13">
    <source>
        <dbReference type="EMBL" id="TYR30313.1"/>
    </source>
</evidence>
<dbReference type="InterPro" id="IPR011096">
    <property type="entry name" value="FTP_domain"/>
</dbReference>
<comment type="subcellular location">
    <subcellularLocation>
        <location evidence="9">Secreted</location>
    </subcellularLocation>
</comment>
<evidence type="ECO:0000256" key="6">
    <source>
        <dbReference type="ARBA" id="ARBA00022833"/>
    </source>
</evidence>
<gene>
    <name evidence="13" type="ORF">FY036_20765</name>
</gene>
<keyword evidence="3" id="KW-0479">Metal-binding</keyword>
<dbReference type="Gene3D" id="3.10.450.490">
    <property type="match status" value="1"/>
</dbReference>
<name>A0A5D4GQT2_9HYPH</name>
<dbReference type="InterPro" id="IPR050728">
    <property type="entry name" value="Zinc_Metalloprotease_M4"/>
</dbReference>
<reference evidence="13 14" key="2">
    <citation type="submission" date="2019-09" db="EMBL/GenBank/DDBJ databases">
        <title>Mesorhizobium sp. MaA-C15 isolated from Microcystis aeruginosa.</title>
        <authorList>
            <person name="Jeong S.E."/>
            <person name="Jin H.M."/>
            <person name="Jeon C.O."/>
        </authorList>
    </citation>
    <scope>NUCLEOTIDE SEQUENCE [LARGE SCALE GENOMIC DNA]</scope>
    <source>
        <strain evidence="13 14">MaA-C15</strain>
    </source>
</reference>
<feature type="domain" description="FTP" evidence="12">
    <location>
        <begin position="105"/>
        <end position="148"/>
    </location>
</feature>
<evidence type="ECO:0000256" key="2">
    <source>
        <dbReference type="ARBA" id="ARBA00022670"/>
    </source>
</evidence>
<dbReference type="AlphaFoldDB" id="A0A5D4GQT2"/>
<evidence type="ECO:0000256" key="7">
    <source>
        <dbReference type="ARBA" id="ARBA00023049"/>
    </source>
</evidence>
<dbReference type="Gene3D" id="3.10.450.40">
    <property type="match status" value="1"/>
</dbReference>
<evidence type="ECO:0000259" key="11">
    <source>
        <dbReference type="Pfam" id="PF02868"/>
    </source>
</evidence>
<evidence type="ECO:0000256" key="4">
    <source>
        <dbReference type="ARBA" id="ARBA00022729"/>
    </source>
</evidence>
<dbReference type="Gene3D" id="1.10.390.10">
    <property type="entry name" value="Neutral Protease Domain 2"/>
    <property type="match status" value="1"/>
</dbReference>
<dbReference type="PRINTS" id="PR00730">
    <property type="entry name" value="THERMOLYSIN"/>
</dbReference>
<organism evidence="13 14">
    <name type="scientific">Neoaquamicrobium microcysteis</name>
    <dbReference type="NCBI Taxonomy" id="2682781"/>
    <lineage>
        <taxon>Bacteria</taxon>
        <taxon>Pseudomonadati</taxon>
        <taxon>Pseudomonadota</taxon>
        <taxon>Alphaproteobacteria</taxon>
        <taxon>Hyphomicrobiales</taxon>
        <taxon>Phyllobacteriaceae</taxon>
        <taxon>Neoaquamicrobium</taxon>
    </lineage>
</organism>
<dbReference type="PANTHER" id="PTHR33794:SF1">
    <property type="entry name" value="BACILLOLYSIN"/>
    <property type="match status" value="1"/>
</dbReference>
<keyword evidence="2 9" id="KW-0645">Protease</keyword>
<evidence type="ECO:0000259" key="12">
    <source>
        <dbReference type="Pfam" id="PF07504"/>
    </source>
</evidence>
<keyword evidence="6 9" id="KW-0862">Zinc</keyword>
<keyword evidence="4" id="KW-0732">Signal</keyword>
<dbReference type="Proteomes" id="UP000323258">
    <property type="component" value="Unassembled WGS sequence"/>
</dbReference>
<dbReference type="EC" id="3.4.24.-" evidence="9"/>
<keyword evidence="9" id="KW-0964">Secreted</keyword>
<dbReference type="GO" id="GO:0005576">
    <property type="term" value="C:extracellular region"/>
    <property type="evidence" value="ECO:0007669"/>
    <property type="project" value="UniProtKB-SubCell"/>
</dbReference>
<keyword evidence="14" id="KW-1185">Reference proteome</keyword>
<dbReference type="InterPro" id="IPR013856">
    <property type="entry name" value="Peptidase_M4_domain"/>
</dbReference>
<dbReference type="CDD" id="cd09597">
    <property type="entry name" value="M4_TLP"/>
    <property type="match status" value="1"/>
</dbReference>
<evidence type="ECO:0000256" key="5">
    <source>
        <dbReference type="ARBA" id="ARBA00022801"/>
    </source>
</evidence>
<dbReference type="InterPro" id="IPR023612">
    <property type="entry name" value="Peptidase_M4"/>
</dbReference>
<dbReference type="EMBL" id="VSZS01000067">
    <property type="protein sequence ID" value="TYR30313.1"/>
    <property type="molecule type" value="Genomic_DNA"/>
</dbReference>
<comment type="caution">
    <text evidence="13">The sequence shown here is derived from an EMBL/GenBank/DDBJ whole genome shotgun (WGS) entry which is preliminary data.</text>
</comment>
<dbReference type="GO" id="GO:0006508">
    <property type="term" value="P:proteolysis"/>
    <property type="evidence" value="ECO:0007669"/>
    <property type="project" value="UniProtKB-KW"/>
</dbReference>
<reference evidence="13 14" key="1">
    <citation type="submission" date="2019-08" db="EMBL/GenBank/DDBJ databases">
        <authorList>
            <person name="Seo Y.L."/>
        </authorList>
    </citation>
    <scope>NUCLEOTIDE SEQUENCE [LARGE SCALE GENOMIC DNA]</scope>
    <source>
        <strain evidence="13 14">MaA-C15</strain>
    </source>
</reference>